<keyword evidence="5 7" id="KW-0131">Cell cycle</keyword>
<dbReference type="Gene3D" id="3.90.190.20">
    <property type="entry name" value="Mur ligase, C-terminal domain"/>
    <property type="match status" value="1"/>
</dbReference>
<feature type="binding site" evidence="7">
    <location>
        <position position="380"/>
    </location>
    <ligand>
        <name>meso-2,6-diaminopimelate</name>
        <dbReference type="ChEBI" id="CHEBI:57791"/>
    </ligand>
</feature>
<dbReference type="GO" id="GO:0008765">
    <property type="term" value="F:UDP-N-acetylmuramoylalanyl-D-glutamate-2,6-diaminopimelate ligase activity"/>
    <property type="evidence" value="ECO:0007669"/>
    <property type="project" value="UniProtKB-EC"/>
</dbReference>
<comment type="subcellular location">
    <subcellularLocation>
        <location evidence="7 8">Cytoplasm</location>
    </subcellularLocation>
</comment>
<dbReference type="SUPFAM" id="SSF53244">
    <property type="entry name" value="MurD-like peptide ligases, peptide-binding domain"/>
    <property type="match status" value="1"/>
</dbReference>
<feature type="binding site" evidence="7">
    <location>
        <position position="452"/>
    </location>
    <ligand>
        <name>meso-2,6-diaminopimelate</name>
        <dbReference type="ChEBI" id="CHEBI:57791"/>
    </ligand>
</feature>
<dbReference type="SUPFAM" id="SSF53623">
    <property type="entry name" value="MurD-like peptide ligases, catalytic domain"/>
    <property type="match status" value="1"/>
</dbReference>
<evidence type="ECO:0000313" key="13">
    <source>
        <dbReference type="Proteomes" id="UP000782554"/>
    </source>
</evidence>
<accession>A0ABS7JWN2</accession>
<dbReference type="InterPro" id="IPR005761">
    <property type="entry name" value="UDP-N-AcMur-Glu-dNH2Pim_ligase"/>
</dbReference>
<dbReference type="Pfam" id="PF02875">
    <property type="entry name" value="Mur_ligase_C"/>
    <property type="match status" value="1"/>
</dbReference>
<comment type="catalytic activity">
    <reaction evidence="7">
        <text>UDP-N-acetyl-alpha-D-muramoyl-L-alanyl-D-glutamate + meso-2,6-diaminopimelate + ATP = UDP-N-acetyl-alpha-D-muramoyl-L-alanyl-gamma-D-glutamyl-meso-2,6-diaminopimelate + ADP + phosphate + H(+)</text>
        <dbReference type="Rhea" id="RHEA:23676"/>
        <dbReference type="ChEBI" id="CHEBI:15378"/>
        <dbReference type="ChEBI" id="CHEBI:30616"/>
        <dbReference type="ChEBI" id="CHEBI:43474"/>
        <dbReference type="ChEBI" id="CHEBI:57791"/>
        <dbReference type="ChEBI" id="CHEBI:83900"/>
        <dbReference type="ChEBI" id="CHEBI:83905"/>
        <dbReference type="ChEBI" id="CHEBI:456216"/>
        <dbReference type="EC" id="6.3.2.13"/>
    </reaction>
</comment>
<organism evidence="12 13">
    <name type="scientific">Qipengyuania mesophila</name>
    <dbReference type="NCBI Taxonomy" id="2867246"/>
    <lineage>
        <taxon>Bacteria</taxon>
        <taxon>Pseudomonadati</taxon>
        <taxon>Pseudomonadota</taxon>
        <taxon>Alphaproteobacteria</taxon>
        <taxon>Sphingomonadales</taxon>
        <taxon>Erythrobacteraceae</taxon>
        <taxon>Qipengyuania</taxon>
    </lineage>
</organism>
<feature type="domain" description="Mur ligase N-terminal catalytic" evidence="9">
    <location>
        <begin position="20"/>
        <end position="70"/>
    </location>
</feature>
<gene>
    <name evidence="7" type="primary">murE</name>
    <name evidence="12" type="ORF">K3181_11230</name>
</gene>
<evidence type="ECO:0000256" key="2">
    <source>
        <dbReference type="ARBA" id="ARBA00022618"/>
    </source>
</evidence>
<dbReference type="SUPFAM" id="SSF63418">
    <property type="entry name" value="MurE/MurF N-terminal domain"/>
    <property type="match status" value="1"/>
</dbReference>
<dbReference type="Pfam" id="PF08245">
    <property type="entry name" value="Mur_ligase_M"/>
    <property type="match status" value="1"/>
</dbReference>
<comment type="cofactor">
    <cofactor evidence="7">
        <name>Mg(2+)</name>
        <dbReference type="ChEBI" id="CHEBI:18420"/>
    </cofactor>
</comment>
<sequence length="490" mass="51637">MKLAQLCKAAGIACDADVQVTGFAIDNRKVAPGTVFGAFQGARVNGEDFIPAAIESGAVAVVARPEARVEGALHIADVTPRRAFAALAAQYFTPVPDHIVAVTGTNGKTSTVEMTRQIWRMAGERAASIGTLGVTTPDESVSTGLTTPDIVTFLSNLSGLAREGVTHVAYEASSHGLSQFRNEGVPVEAAGFTNFSRDHLDYHADMEDYFRAKMRLFDEVVSDGATAVIWMGSGDSGWNARVVDHATRRGLRVMTVGEQGEAIRLTRREPTQLGQSLTIEHRGTSRTINLPLIGAYQVANALTAAGLALATGIDASQVWDGVARLQPVRGRLERAVIAPSGAPVYVDYAHTPDALEAAIAALRPHVAGRLITVFGAGGDRDHGKRAPMGEAAAKASDLVIVTDDNPRGEDPADIRRQVLEGAPQAREIGDRREAICAAIAEAGADDIVLVAGKGHETGQIIGSGENMRVLPFDDVEVARECAAEIVGTAE</sequence>
<feature type="binding site" evidence="7">
    <location>
        <position position="173"/>
    </location>
    <ligand>
        <name>UDP-N-acetyl-alpha-D-muramoyl-L-alanyl-D-glutamate</name>
        <dbReference type="ChEBI" id="CHEBI:83900"/>
    </ligand>
</feature>
<name>A0ABS7JWN2_9SPHN</name>
<comment type="similarity">
    <text evidence="1 7">Belongs to the MurCDEF family. MurE subfamily.</text>
</comment>
<feature type="modified residue" description="N6-carboxylysine" evidence="7">
    <location>
        <position position="213"/>
    </location>
</feature>
<dbReference type="Gene3D" id="3.40.1390.10">
    <property type="entry name" value="MurE/MurF, N-terminal domain"/>
    <property type="match status" value="1"/>
</dbReference>
<dbReference type="Pfam" id="PF01225">
    <property type="entry name" value="Mur_ligase"/>
    <property type="match status" value="1"/>
</dbReference>
<feature type="binding site" evidence="7">
    <location>
        <begin position="146"/>
        <end position="147"/>
    </location>
    <ligand>
        <name>UDP-N-acetyl-alpha-D-muramoyl-L-alanyl-D-glutamate</name>
        <dbReference type="ChEBI" id="CHEBI:83900"/>
    </ligand>
</feature>
<feature type="binding site" evidence="7">
    <location>
        <begin position="404"/>
        <end position="407"/>
    </location>
    <ligand>
        <name>meso-2,6-diaminopimelate</name>
        <dbReference type="ChEBI" id="CHEBI:57791"/>
    </ligand>
</feature>
<dbReference type="InterPro" id="IPR035911">
    <property type="entry name" value="MurE/MurF_N"/>
</dbReference>
<feature type="binding site" evidence="7">
    <location>
        <begin position="104"/>
        <end position="110"/>
    </location>
    <ligand>
        <name>ATP</name>
        <dbReference type="ChEBI" id="CHEBI:30616"/>
    </ligand>
</feature>
<keyword evidence="7" id="KW-0547">Nucleotide-binding</keyword>
<feature type="short sequence motif" description="Meso-diaminopimelate recognition motif" evidence="7">
    <location>
        <begin position="404"/>
        <end position="407"/>
    </location>
</feature>
<keyword evidence="13" id="KW-1185">Reference proteome</keyword>
<keyword evidence="2 7" id="KW-0132">Cell division</keyword>
<dbReference type="InterPro" id="IPR000713">
    <property type="entry name" value="Mur_ligase_N"/>
</dbReference>
<comment type="function">
    <text evidence="7">Catalyzes the addition of meso-diaminopimelic acid to the nucleotide precursor UDP-N-acetylmuramoyl-L-alanyl-D-glutamate (UMAG) in the biosynthesis of bacterial cell-wall peptidoglycan.</text>
</comment>
<dbReference type="NCBIfam" id="NF001126">
    <property type="entry name" value="PRK00139.1-4"/>
    <property type="match status" value="1"/>
</dbReference>
<comment type="PTM">
    <text evidence="7">Carboxylation is probably crucial for Mg(2+) binding and, consequently, for the gamma-phosphate positioning of ATP.</text>
</comment>
<feature type="domain" description="Mur ligase central" evidence="11">
    <location>
        <begin position="102"/>
        <end position="308"/>
    </location>
</feature>
<keyword evidence="7 12" id="KW-0436">Ligase</keyword>
<keyword evidence="4 7" id="KW-0573">Peptidoglycan synthesis</keyword>
<dbReference type="PANTHER" id="PTHR23135">
    <property type="entry name" value="MUR LIGASE FAMILY MEMBER"/>
    <property type="match status" value="1"/>
</dbReference>
<dbReference type="EC" id="6.3.2.13" evidence="7"/>
<evidence type="ECO:0000256" key="7">
    <source>
        <dbReference type="HAMAP-Rule" id="MF_00208"/>
    </source>
</evidence>
<evidence type="ECO:0000256" key="3">
    <source>
        <dbReference type="ARBA" id="ARBA00022960"/>
    </source>
</evidence>
<evidence type="ECO:0000256" key="8">
    <source>
        <dbReference type="RuleBase" id="RU004135"/>
    </source>
</evidence>
<dbReference type="HAMAP" id="MF_00208">
    <property type="entry name" value="MurE"/>
    <property type="match status" value="1"/>
</dbReference>
<dbReference type="Proteomes" id="UP000782554">
    <property type="component" value="Unassembled WGS sequence"/>
</dbReference>
<dbReference type="InterPro" id="IPR004101">
    <property type="entry name" value="Mur_ligase_C"/>
</dbReference>
<feature type="binding site" evidence="7">
    <location>
        <position position="456"/>
    </location>
    <ligand>
        <name>meso-2,6-diaminopimelate</name>
        <dbReference type="ChEBI" id="CHEBI:57791"/>
    </ligand>
</feature>
<dbReference type="InterPro" id="IPR013221">
    <property type="entry name" value="Mur_ligase_cen"/>
</dbReference>
<dbReference type="RefSeq" id="WP_221603193.1">
    <property type="nucleotide sequence ID" value="NZ_JAIGNU010000002.1"/>
</dbReference>
<dbReference type="Gene3D" id="3.40.1190.10">
    <property type="entry name" value="Mur-like, catalytic domain"/>
    <property type="match status" value="1"/>
</dbReference>
<dbReference type="InterPro" id="IPR036565">
    <property type="entry name" value="Mur-like_cat_sf"/>
</dbReference>
<feature type="binding site" evidence="7">
    <location>
        <position position="179"/>
    </location>
    <ligand>
        <name>UDP-N-acetyl-alpha-D-muramoyl-L-alanyl-D-glutamate</name>
        <dbReference type="ChEBI" id="CHEBI:83900"/>
    </ligand>
</feature>
<keyword evidence="6 7" id="KW-0961">Cell wall biogenesis/degradation</keyword>
<evidence type="ECO:0000256" key="6">
    <source>
        <dbReference type="ARBA" id="ARBA00023316"/>
    </source>
</evidence>
<evidence type="ECO:0000259" key="11">
    <source>
        <dbReference type="Pfam" id="PF08245"/>
    </source>
</evidence>
<dbReference type="InterPro" id="IPR036615">
    <property type="entry name" value="Mur_ligase_C_dom_sf"/>
</dbReference>
<keyword evidence="7" id="KW-0963">Cytoplasm</keyword>
<evidence type="ECO:0000259" key="10">
    <source>
        <dbReference type="Pfam" id="PF02875"/>
    </source>
</evidence>
<dbReference type="NCBIfam" id="NF001124">
    <property type="entry name" value="PRK00139.1-2"/>
    <property type="match status" value="1"/>
</dbReference>
<keyword evidence="3 7" id="KW-0133">Cell shape</keyword>
<comment type="caution">
    <text evidence="7">Lacks conserved residue(s) required for the propagation of feature annotation.</text>
</comment>
<reference evidence="12 13" key="1">
    <citation type="submission" date="2021-08" db="EMBL/GenBank/DDBJ databases">
        <title>Comparative Genomics Analysis of the Genus Qipengyuania Reveals Extensive Genetic Diversity and Metabolic Versatility, Including the Description of Fifteen Novel Species.</title>
        <authorList>
            <person name="Liu Y."/>
        </authorList>
    </citation>
    <scope>NUCLEOTIDE SEQUENCE [LARGE SCALE GENOMIC DNA]</scope>
    <source>
        <strain evidence="12 13">YG27</strain>
    </source>
</reference>
<evidence type="ECO:0000256" key="4">
    <source>
        <dbReference type="ARBA" id="ARBA00022984"/>
    </source>
</evidence>
<evidence type="ECO:0000256" key="5">
    <source>
        <dbReference type="ARBA" id="ARBA00023306"/>
    </source>
</evidence>
<evidence type="ECO:0000256" key="1">
    <source>
        <dbReference type="ARBA" id="ARBA00005898"/>
    </source>
</evidence>
<comment type="caution">
    <text evidence="12">The sequence shown here is derived from an EMBL/GenBank/DDBJ whole genome shotgun (WGS) entry which is preliminary data.</text>
</comment>
<evidence type="ECO:0000259" key="9">
    <source>
        <dbReference type="Pfam" id="PF01225"/>
    </source>
</evidence>
<dbReference type="PANTHER" id="PTHR23135:SF4">
    <property type="entry name" value="UDP-N-ACETYLMURAMOYL-L-ALANYL-D-GLUTAMATE--2,6-DIAMINOPIMELATE LIGASE MURE HOMOLOG, CHLOROPLASTIC"/>
    <property type="match status" value="1"/>
</dbReference>
<keyword evidence="7" id="KW-0067">ATP-binding</keyword>
<protein>
    <recommendedName>
        <fullName evidence="7">UDP-N-acetylmuramoyl-L-alanyl-D-glutamate--2,6-diaminopimelate ligase</fullName>
        <ecNumber evidence="7">6.3.2.13</ecNumber>
    </recommendedName>
    <alternativeName>
        <fullName evidence="7">Meso-A2pm-adding enzyme</fullName>
    </alternativeName>
    <alternativeName>
        <fullName evidence="7">Meso-diaminopimelate-adding enzyme</fullName>
    </alternativeName>
    <alternativeName>
        <fullName evidence="7">UDP-MurNAc-L-Ala-D-Glu:meso-diaminopimelate ligase</fullName>
    </alternativeName>
    <alternativeName>
        <fullName evidence="7">UDP-MurNAc-tripeptide synthetase</fullName>
    </alternativeName>
    <alternativeName>
        <fullName evidence="7">UDP-N-acetylmuramyl-tripeptide synthetase</fullName>
    </alternativeName>
</protein>
<comment type="pathway">
    <text evidence="7 8">Cell wall biogenesis; peptidoglycan biosynthesis.</text>
</comment>
<proteinExistence type="inferred from homology"/>
<feature type="domain" description="Mur ligase C-terminal" evidence="10">
    <location>
        <begin position="330"/>
        <end position="454"/>
    </location>
</feature>
<dbReference type="NCBIfam" id="TIGR01085">
    <property type="entry name" value="murE"/>
    <property type="match status" value="1"/>
</dbReference>
<feature type="binding site" evidence="7">
    <location>
        <position position="181"/>
    </location>
    <ligand>
        <name>UDP-N-acetyl-alpha-D-muramoyl-L-alanyl-D-glutamate</name>
        <dbReference type="ChEBI" id="CHEBI:83900"/>
    </ligand>
</feature>
<dbReference type="EMBL" id="JAIGNU010000002">
    <property type="protein sequence ID" value="MBX7502014.1"/>
    <property type="molecule type" value="Genomic_DNA"/>
</dbReference>
<keyword evidence="7" id="KW-0460">Magnesium</keyword>
<evidence type="ECO:0000313" key="12">
    <source>
        <dbReference type="EMBL" id="MBX7502014.1"/>
    </source>
</evidence>